<dbReference type="AlphaFoldDB" id="A0A640T5X6"/>
<dbReference type="Pfam" id="PF20062">
    <property type="entry name" value="DUF6461"/>
    <property type="match status" value="1"/>
</dbReference>
<name>A0A640T5X6_9ACTN</name>
<proteinExistence type="predicted"/>
<accession>A0A640T5X6</accession>
<evidence type="ECO:0000313" key="3">
    <source>
        <dbReference type="Proteomes" id="UP000430079"/>
    </source>
</evidence>
<reference evidence="2 3" key="1">
    <citation type="submission" date="2019-12" db="EMBL/GenBank/DDBJ databases">
        <title>Whole genome shotgun sequence of Streptomyces hygroscopicus subsp. glebosus NBRC 13786.</title>
        <authorList>
            <person name="Ichikawa N."/>
            <person name="Kimura A."/>
            <person name="Kitahashi Y."/>
            <person name="Komaki H."/>
            <person name="Tamura T."/>
        </authorList>
    </citation>
    <scope>NUCLEOTIDE SEQUENCE [LARGE SCALE GENOMIC DNA]</scope>
    <source>
        <strain evidence="2 3">NBRC 13786</strain>
    </source>
</reference>
<organism evidence="2 3">
    <name type="scientific">Streptomyces glebosus</name>
    <dbReference type="NCBI Taxonomy" id="249580"/>
    <lineage>
        <taxon>Bacteria</taxon>
        <taxon>Bacillati</taxon>
        <taxon>Actinomycetota</taxon>
        <taxon>Actinomycetes</taxon>
        <taxon>Kitasatosporales</taxon>
        <taxon>Streptomycetaceae</taxon>
        <taxon>Streptomyces</taxon>
    </lineage>
</organism>
<dbReference type="RefSeq" id="WP_190141064.1">
    <property type="nucleotide sequence ID" value="NZ_BLIO01000001.1"/>
</dbReference>
<comment type="caution">
    <text evidence="2">The sequence shown here is derived from an EMBL/GenBank/DDBJ whole genome shotgun (WGS) entry which is preliminary data.</text>
</comment>
<protein>
    <submittedName>
        <fullName evidence="2">Uncharacterized protein</fullName>
    </submittedName>
</protein>
<dbReference type="InterPro" id="IPR045592">
    <property type="entry name" value="DUF6461"/>
</dbReference>
<evidence type="ECO:0000256" key="1">
    <source>
        <dbReference type="SAM" id="MobiDB-lite"/>
    </source>
</evidence>
<sequence length="243" mass="25063">MTGVNPLAWIADGYPAHCLTLARDLTGRDLLKCLGAKDEEMFFPADEVEADEFVWAGMEDYWAWGAARAGEAGGWAFALEPASLWGSIPERLRRASTGTEAICCAKADGMVSIAYWQNGALVTRFEVTVPQIRPEGAGPAFDRLMQQMELVGFDDDAVPAGHRGLALLYEVTGAALSLEQTVSAVSAKLPAQGLGPEGPHPATGPAPLADNPFGTATGGAVGVPSAPRAAGSAKTVPGAGAAG</sequence>
<dbReference type="Proteomes" id="UP000430079">
    <property type="component" value="Unassembled WGS sequence"/>
</dbReference>
<feature type="region of interest" description="Disordered" evidence="1">
    <location>
        <begin position="190"/>
        <end position="243"/>
    </location>
</feature>
<evidence type="ECO:0000313" key="2">
    <source>
        <dbReference type="EMBL" id="GFE17911.1"/>
    </source>
</evidence>
<keyword evidence="3" id="KW-1185">Reference proteome</keyword>
<gene>
    <name evidence="2" type="ORF">Sgleb_59580</name>
</gene>
<dbReference type="EMBL" id="BLIO01000001">
    <property type="protein sequence ID" value="GFE17911.1"/>
    <property type="molecule type" value="Genomic_DNA"/>
</dbReference>